<reference evidence="1 2" key="1">
    <citation type="journal article" date="2021" name="BMC Biol.">
        <title>Horizontally acquired antibacterial genes associated with adaptive radiation of ladybird beetles.</title>
        <authorList>
            <person name="Li H.S."/>
            <person name="Tang X.F."/>
            <person name="Huang Y.H."/>
            <person name="Xu Z.Y."/>
            <person name="Chen M.L."/>
            <person name="Du X.Y."/>
            <person name="Qiu B.Y."/>
            <person name="Chen P.T."/>
            <person name="Zhang W."/>
            <person name="Slipinski A."/>
            <person name="Escalona H.E."/>
            <person name="Waterhouse R.M."/>
            <person name="Zwick A."/>
            <person name="Pang H."/>
        </authorList>
    </citation>
    <scope>NUCLEOTIDE SEQUENCE [LARGE SCALE GENOMIC DNA]</scope>
    <source>
        <strain evidence="1">SYSU2018</strain>
    </source>
</reference>
<dbReference type="AlphaFoldDB" id="A0ABD2P205"/>
<name>A0ABD2P205_9CUCU</name>
<organism evidence="1 2">
    <name type="scientific">Cryptolaemus montrouzieri</name>
    <dbReference type="NCBI Taxonomy" id="559131"/>
    <lineage>
        <taxon>Eukaryota</taxon>
        <taxon>Metazoa</taxon>
        <taxon>Ecdysozoa</taxon>
        <taxon>Arthropoda</taxon>
        <taxon>Hexapoda</taxon>
        <taxon>Insecta</taxon>
        <taxon>Pterygota</taxon>
        <taxon>Neoptera</taxon>
        <taxon>Endopterygota</taxon>
        <taxon>Coleoptera</taxon>
        <taxon>Polyphaga</taxon>
        <taxon>Cucujiformia</taxon>
        <taxon>Coccinelloidea</taxon>
        <taxon>Coccinellidae</taxon>
        <taxon>Scymninae</taxon>
        <taxon>Scymnini</taxon>
        <taxon>Cryptolaemus</taxon>
    </lineage>
</organism>
<evidence type="ECO:0000313" key="1">
    <source>
        <dbReference type="EMBL" id="KAL3284724.1"/>
    </source>
</evidence>
<dbReference type="Proteomes" id="UP001516400">
    <property type="component" value="Unassembled WGS sequence"/>
</dbReference>
<proteinExistence type="predicted"/>
<protein>
    <submittedName>
        <fullName evidence="1">Uncharacterized protein</fullName>
    </submittedName>
</protein>
<gene>
    <name evidence="1" type="ORF">HHI36_018870</name>
</gene>
<accession>A0ABD2P205</accession>
<evidence type="ECO:0000313" key="2">
    <source>
        <dbReference type="Proteomes" id="UP001516400"/>
    </source>
</evidence>
<sequence>MGVTTLSIFNEVDNKLEELGSNFQFSTISVLDAGTSASLNATDVWGTQLRSHLRSTPTSMVSPGLPARLSGFKGNSIMVRNYRIAFQYNGLRLFIQSPVVS</sequence>
<dbReference type="EMBL" id="JABFTP020000165">
    <property type="protein sequence ID" value="KAL3284724.1"/>
    <property type="molecule type" value="Genomic_DNA"/>
</dbReference>
<comment type="caution">
    <text evidence="1">The sequence shown here is derived from an EMBL/GenBank/DDBJ whole genome shotgun (WGS) entry which is preliminary data.</text>
</comment>
<keyword evidence="2" id="KW-1185">Reference proteome</keyword>